<name>A0A9Q0XRS3_9SAUR</name>
<evidence type="ECO:0000256" key="6">
    <source>
        <dbReference type="SAM" id="Phobius"/>
    </source>
</evidence>
<dbReference type="GO" id="GO:0008610">
    <property type="term" value="P:lipid biosynthetic process"/>
    <property type="evidence" value="ECO:0007669"/>
    <property type="project" value="InterPro"/>
</dbReference>
<dbReference type="GO" id="GO:0005506">
    <property type="term" value="F:iron ion binding"/>
    <property type="evidence" value="ECO:0007669"/>
    <property type="project" value="InterPro"/>
</dbReference>
<dbReference type="GO" id="GO:0016491">
    <property type="term" value="F:oxidoreductase activity"/>
    <property type="evidence" value="ECO:0007669"/>
    <property type="project" value="InterPro"/>
</dbReference>
<comment type="subcellular location">
    <subcellularLocation>
        <location evidence="1">Membrane</location>
    </subcellularLocation>
</comment>
<evidence type="ECO:0000256" key="3">
    <source>
        <dbReference type="ARBA" id="ARBA00022989"/>
    </source>
</evidence>
<feature type="transmembrane region" description="Helical" evidence="6">
    <location>
        <begin position="163"/>
        <end position="184"/>
    </location>
</feature>
<accession>A0A9Q0XRS3</accession>
<feature type="region of interest" description="Disordered" evidence="5">
    <location>
        <begin position="11"/>
        <end position="31"/>
    </location>
</feature>
<gene>
    <name evidence="8" type="ORF">JRQ81_017192</name>
</gene>
<dbReference type="AlphaFoldDB" id="A0A9Q0XRS3"/>
<evidence type="ECO:0000256" key="2">
    <source>
        <dbReference type="ARBA" id="ARBA00022692"/>
    </source>
</evidence>
<sequence>MFAIKGVRLQQPTETKSTDRQRAGAAKASMSRRHYHIQNGSLPFSYYNGMNDPHITLVLQPLWDLVRSQDALIRSPFFPVLFNFTIYTGFCLPFVALDFCSARVPALRKYKIQPQAAPTLGMILRCLAQCVYHHAIGIFPATVAHWYWAPVTLPRKAPGLPQLLWEVTACLLLFDFLYFLWHLLHHKVPWLYKTFHKVHHKHVSTFALTTQYSSMWELLWLGCFAAVCPALVRCHRLTEMTFHIVNIWLSVEDHCGYDLPWSTHKLVPWGLYGGAPHHDLHHLKFKFNYAPYFTHWDRLFGTLCHAVGDHGAPEQKLAKD</sequence>
<feature type="domain" description="Fatty acid hydroxylase" evidence="7">
    <location>
        <begin position="168"/>
        <end position="302"/>
    </location>
</feature>
<keyword evidence="4 6" id="KW-0472">Membrane</keyword>
<evidence type="ECO:0000259" key="7">
    <source>
        <dbReference type="Pfam" id="PF04116"/>
    </source>
</evidence>
<evidence type="ECO:0000256" key="1">
    <source>
        <dbReference type="ARBA" id="ARBA00004370"/>
    </source>
</evidence>
<proteinExistence type="predicted"/>
<protein>
    <recommendedName>
        <fullName evidence="7">Fatty acid hydroxylase domain-containing protein</fullName>
    </recommendedName>
</protein>
<keyword evidence="2 6" id="KW-0812">Transmembrane</keyword>
<evidence type="ECO:0000256" key="4">
    <source>
        <dbReference type="ARBA" id="ARBA00023136"/>
    </source>
</evidence>
<dbReference type="Pfam" id="PF04116">
    <property type="entry name" value="FA_hydroxylase"/>
    <property type="match status" value="1"/>
</dbReference>
<keyword evidence="9" id="KW-1185">Reference proteome</keyword>
<reference evidence="8" key="1">
    <citation type="journal article" date="2023" name="DNA Res.">
        <title>Chromosome-level genome assembly of Phrynocephalus forsythii using third-generation DNA sequencing and Hi-C analysis.</title>
        <authorList>
            <person name="Qi Y."/>
            <person name="Zhao W."/>
            <person name="Zhao Y."/>
            <person name="Niu C."/>
            <person name="Cao S."/>
            <person name="Zhang Y."/>
        </authorList>
    </citation>
    <scope>NUCLEOTIDE SEQUENCE</scope>
    <source>
        <tissue evidence="8">Muscle</tissue>
    </source>
</reference>
<dbReference type="Proteomes" id="UP001142489">
    <property type="component" value="Unassembled WGS sequence"/>
</dbReference>
<dbReference type="OrthoDB" id="1658724at2759"/>
<feature type="transmembrane region" description="Helical" evidence="6">
    <location>
        <begin position="77"/>
        <end position="100"/>
    </location>
</feature>
<dbReference type="InterPro" id="IPR006694">
    <property type="entry name" value="Fatty_acid_hydroxylase"/>
</dbReference>
<evidence type="ECO:0000313" key="9">
    <source>
        <dbReference type="Proteomes" id="UP001142489"/>
    </source>
</evidence>
<evidence type="ECO:0000313" key="8">
    <source>
        <dbReference type="EMBL" id="KAJ7324172.1"/>
    </source>
</evidence>
<dbReference type="InterPro" id="IPR050307">
    <property type="entry name" value="Sterol_Desaturase_Related"/>
</dbReference>
<dbReference type="PANTHER" id="PTHR11863">
    <property type="entry name" value="STEROL DESATURASE"/>
    <property type="match status" value="1"/>
</dbReference>
<keyword evidence="3 6" id="KW-1133">Transmembrane helix</keyword>
<comment type="caution">
    <text evidence="8">The sequence shown here is derived from an EMBL/GenBank/DDBJ whole genome shotgun (WGS) entry which is preliminary data.</text>
</comment>
<dbReference type="EMBL" id="JAPFRF010000008">
    <property type="protein sequence ID" value="KAJ7324172.1"/>
    <property type="molecule type" value="Genomic_DNA"/>
</dbReference>
<evidence type="ECO:0000256" key="5">
    <source>
        <dbReference type="SAM" id="MobiDB-lite"/>
    </source>
</evidence>
<organism evidence="8 9">
    <name type="scientific">Phrynocephalus forsythii</name>
    <dbReference type="NCBI Taxonomy" id="171643"/>
    <lineage>
        <taxon>Eukaryota</taxon>
        <taxon>Metazoa</taxon>
        <taxon>Chordata</taxon>
        <taxon>Craniata</taxon>
        <taxon>Vertebrata</taxon>
        <taxon>Euteleostomi</taxon>
        <taxon>Lepidosauria</taxon>
        <taxon>Squamata</taxon>
        <taxon>Bifurcata</taxon>
        <taxon>Unidentata</taxon>
        <taxon>Episquamata</taxon>
        <taxon>Toxicofera</taxon>
        <taxon>Iguania</taxon>
        <taxon>Acrodonta</taxon>
        <taxon>Agamidae</taxon>
        <taxon>Agaminae</taxon>
        <taxon>Phrynocephalus</taxon>
    </lineage>
</organism>
<dbReference type="GO" id="GO:0016020">
    <property type="term" value="C:membrane"/>
    <property type="evidence" value="ECO:0007669"/>
    <property type="project" value="UniProtKB-SubCell"/>
</dbReference>